<feature type="domain" description="Carboxylesterase type B" evidence="6">
    <location>
        <begin position="28"/>
        <end position="207"/>
    </location>
</feature>
<dbReference type="PANTHER" id="PTHR43918:SF4">
    <property type="entry name" value="CARBOXYLIC ESTER HYDROLASE"/>
    <property type="match status" value="1"/>
</dbReference>
<dbReference type="GO" id="GO:0003990">
    <property type="term" value="F:acetylcholinesterase activity"/>
    <property type="evidence" value="ECO:0007669"/>
    <property type="project" value="TreeGrafter"/>
</dbReference>
<dbReference type="GO" id="GO:0005886">
    <property type="term" value="C:plasma membrane"/>
    <property type="evidence" value="ECO:0007669"/>
    <property type="project" value="TreeGrafter"/>
</dbReference>
<name>A0A151M5T6_ALLMI</name>
<dbReference type="SUPFAM" id="SSF53474">
    <property type="entry name" value="alpha/beta-Hydrolases"/>
    <property type="match status" value="1"/>
</dbReference>
<keyword evidence="8" id="KW-1185">Reference proteome</keyword>
<evidence type="ECO:0000256" key="4">
    <source>
        <dbReference type="ARBA" id="ARBA00023157"/>
    </source>
</evidence>
<dbReference type="PROSITE" id="PS00941">
    <property type="entry name" value="CARBOXYLESTERASE_B_2"/>
    <property type="match status" value="1"/>
</dbReference>
<evidence type="ECO:0000256" key="2">
    <source>
        <dbReference type="ARBA" id="ARBA00022487"/>
    </source>
</evidence>
<dbReference type="GO" id="GO:0019695">
    <property type="term" value="P:choline metabolic process"/>
    <property type="evidence" value="ECO:0007669"/>
    <property type="project" value="TreeGrafter"/>
</dbReference>
<evidence type="ECO:0000259" key="6">
    <source>
        <dbReference type="Pfam" id="PF00135"/>
    </source>
</evidence>
<dbReference type="GO" id="GO:0006581">
    <property type="term" value="P:acetylcholine catabolic process"/>
    <property type="evidence" value="ECO:0007669"/>
    <property type="project" value="TreeGrafter"/>
</dbReference>
<comment type="caution">
    <text evidence="7">The sequence shown here is derived from an EMBL/GenBank/DDBJ whole genome shotgun (WGS) entry which is preliminary data.</text>
</comment>
<dbReference type="EMBL" id="AKHW03006526">
    <property type="protein sequence ID" value="KYO19858.1"/>
    <property type="molecule type" value="Genomic_DNA"/>
</dbReference>
<dbReference type="PRINTS" id="PR00878">
    <property type="entry name" value="CHOLNESTRASE"/>
</dbReference>
<keyword evidence="3" id="KW-0378">Hydrolase</keyword>
<feature type="chain" id="PRO_5007584782" description="Carboxylesterase type B domain-containing protein" evidence="5">
    <location>
        <begin position="21"/>
        <end position="211"/>
    </location>
</feature>
<dbReference type="GO" id="GO:0005615">
    <property type="term" value="C:extracellular space"/>
    <property type="evidence" value="ECO:0007669"/>
    <property type="project" value="TreeGrafter"/>
</dbReference>
<keyword evidence="2" id="KW-0719">Serine esterase</keyword>
<dbReference type="Proteomes" id="UP000050525">
    <property type="component" value="Unassembled WGS sequence"/>
</dbReference>
<proteinExistence type="inferred from homology"/>
<evidence type="ECO:0000256" key="5">
    <source>
        <dbReference type="SAM" id="SignalP"/>
    </source>
</evidence>
<accession>A0A151M5T6</accession>
<dbReference type="STRING" id="8496.A0A151M5T6"/>
<dbReference type="Pfam" id="PF00135">
    <property type="entry name" value="COesterase"/>
    <property type="match status" value="1"/>
</dbReference>
<dbReference type="PANTHER" id="PTHR43918">
    <property type="entry name" value="ACETYLCHOLINESTERASE"/>
    <property type="match status" value="1"/>
</dbReference>
<evidence type="ECO:0000313" key="7">
    <source>
        <dbReference type="EMBL" id="KYO19858.1"/>
    </source>
</evidence>
<keyword evidence="5" id="KW-0732">Signal</keyword>
<dbReference type="InterPro" id="IPR019819">
    <property type="entry name" value="Carboxylesterase_B_CS"/>
</dbReference>
<protein>
    <recommendedName>
        <fullName evidence="6">Carboxylesterase type B domain-containing protein</fullName>
    </recommendedName>
</protein>
<evidence type="ECO:0000313" key="8">
    <source>
        <dbReference type="Proteomes" id="UP000050525"/>
    </source>
</evidence>
<evidence type="ECO:0000256" key="1">
    <source>
        <dbReference type="ARBA" id="ARBA00005964"/>
    </source>
</evidence>
<sequence>MLGLLPAVTCLLFFSQLGSSSTYDSDGTVVNTTSGPIQGRRLSAGSGTVTAFLGIPYAEPPLEALRFQKPLPHKPWTNILDTTSFRSPCPQPPLIGWPDSSMWMPKTPYSEDCLFLNIWVPHPRPSSPVPILIWIHGGGLFMGASSVDLYDGRYLATTESVIVASMNYRLGALGFLSLPPAAPGNAGLWDQQLALHWLRDNAAALAGISIA</sequence>
<dbReference type="AlphaFoldDB" id="A0A151M5T6"/>
<gene>
    <name evidence="7" type="ORF">Y1Q_0006823</name>
</gene>
<feature type="signal peptide" evidence="5">
    <location>
        <begin position="1"/>
        <end position="20"/>
    </location>
</feature>
<comment type="similarity">
    <text evidence="1">Belongs to the type-B carboxylesterase/lipase family.</text>
</comment>
<dbReference type="InterPro" id="IPR002018">
    <property type="entry name" value="CarbesteraseB"/>
</dbReference>
<dbReference type="InterPro" id="IPR050654">
    <property type="entry name" value="AChE-related_enzymes"/>
</dbReference>
<dbReference type="InterPro" id="IPR029058">
    <property type="entry name" value="AB_hydrolase_fold"/>
</dbReference>
<dbReference type="Gene3D" id="3.40.50.1820">
    <property type="entry name" value="alpha/beta hydrolase"/>
    <property type="match status" value="1"/>
</dbReference>
<keyword evidence="4" id="KW-1015">Disulfide bond</keyword>
<dbReference type="InterPro" id="IPR000997">
    <property type="entry name" value="Cholinesterase"/>
</dbReference>
<reference evidence="7 8" key="1">
    <citation type="journal article" date="2012" name="Genome Biol.">
        <title>Sequencing three crocodilian genomes to illuminate the evolution of archosaurs and amniotes.</title>
        <authorList>
            <person name="St John J.A."/>
            <person name="Braun E.L."/>
            <person name="Isberg S.R."/>
            <person name="Miles L.G."/>
            <person name="Chong A.Y."/>
            <person name="Gongora J."/>
            <person name="Dalzell P."/>
            <person name="Moran C."/>
            <person name="Bed'hom B."/>
            <person name="Abzhanov A."/>
            <person name="Burgess S.C."/>
            <person name="Cooksey A.M."/>
            <person name="Castoe T.A."/>
            <person name="Crawford N.G."/>
            <person name="Densmore L.D."/>
            <person name="Drew J.C."/>
            <person name="Edwards S.V."/>
            <person name="Faircloth B.C."/>
            <person name="Fujita M.K."/>
            <person name="Greenwold M.J."/>
            <person name="Hoffmann F.G."/>
            <person name="Howard J.M."/>
            <person name="Iguchi T."/>
            <person name="Janes D.E."/>
            <person name="Khan S.Y."/>
            <person name="Kohno S."/>
            <person name="de Koning A.J."/>
            <person name="Lance S.L."/>
            <person name="McCarthy F.M."/>
            <person name="McCormack J.E."/>
            <person name="Merchant M.E."/>
            <person name="Peterson D.G."/>
            <person name="Pollock D.D."/>
            <person name="Pourmand N."/>
            <person name="Raney B.J."/>
            <person name="Roessler K.A."/>
            <person name="Sanford J.R."/>
            <person name="Sawyer R.H."/>
            <person name="Schmidt C.J."/>
            <person name="Triplett E.W."/>
            <person name="Tuberville T.D."/>
            <person name="Venegas-Anaya M."/>
            <person name="Howard J.T."/>
            <person name="Jarvis E.D."/>
            <person name="Guillette L.J.Jr."/>
            <person name="Glenn T.C."/>
            <person name="Green R.E."/>
            <person name="Ray D.A."/>
        </authorList>
    </citation>
    <scope>NUCLEOTIDE SEQUENCE [LARGE SCALE GENOMIC DNA]</scope>
    <source>
        <strain evidence="7">KSC_2009_1</strain>
    </source>
</reference>
<evidence type="ECO:0000256" key="3">
    <source>
        <dbReference type="ARBA" id="ARBA00022801"/>
    </source>
</evidence>
<organism evidence="7 8">
    <name type="scientific">Alligator mississippiensis</name>
    <name type="common">American alligator</name>
    <dbReference type="NCBI Taxonomy" id="8496"/>
    <lineage>
        <taxon>Eukaryota</taxon>
        <taxon>Metazoa</taxon>
        <taxon>Chordata</taxon>
        <taxon>Craniata</taxon>
        <taxon>Vertebrata</taxon>
        <taxon>Euteleostomi</taxon>
        <taxon>Archelosauria</taxon>
        <taxon>Archosauria</taxon>
        <taxon>Crocodylia</taxon>
        <taxon>Alligatoridae</taxon>
        <taxon>Alligatorinae</taxon>
        <taxon>Alligator</taxon>
    </lineage>
</organism>